<sequence length="110" mass="11638">MRFDRGVRPATTVARTEIDVPATHRAADQFCAASGIIDRALSDQLGRLAFGGASAGRAHAARGEALRAELERLTAEVAQWSRASVEIAAALRASADRYADAELYAAARIA</sequence>
<comment type="caution">
    <text evidence="1">The sequence shown here is derived from an EMBL/GenBank/DDBJ whole genome shotgun (WGS) entry which is preliminary data.</text>
</comment>
<proteinExistence type="predicted"/>
<keyword evidence="2" id="KW-1185">Reference proteome</keyword>
<reference evidence="1 2" key="1">
    <citation type="submission" date="2016-01" db="EMBL/GenBank/DDBJ databases">
        <title>The new phylogeny of the genus Mycobacterium.</title>
        <authorList>
            <person name="Tarcisio F."/>
            <person name="Conor M."/>
            <person name="Antonella G."/>
            <person name="Elisabetta G."/>
            <person name="Giulia F.S."/>
            <person name="Sara T."/>
            <person name="Anna F."/>
            <person name="Clotilde B."/>
            <person name="Roberto B."/>
            <person name="Veronica D.S."/>
            <person name="Fabio R."/>
            <person name="Monica P."/>
            <person name="Olivier J."/>
            <person name="Enrico T."/>
            <person name="Nicola S."/>
        </authorList>
    </citation>
    <scope>NUCLEOTIDE SEQUENCE [LARGE SCALE GENOMIC DNA]</scope>
    <source>
        <strain evidence="1 2">DSM 44803</strain>
    </source>
</reference>
<evidence type="ECO:0000313" key="1">
    <source>
        <dbReference type="EMBL" id="ORW35415.1"/>
    </source>
</evidence>
<name>A0A0F5N3Y5_9MYCO</name>
<gene>
    <name evidence="1" type="ORF">AWC17_22055</name>
</gene>
<dbReference type="EMBL" id="LQPH01000007">
    <property type="protein sequence ID" value="ORW35415.1"/>
    <property type="molecule type" value="Genomic_DNA"/>
</dbReference>
<dbReference type="Pfam" id="PF10824">
    <property type="entry name" value="T7SS_ESX_EspC"/>
    <property type="match status" value="1"/>
</dbReference>
<dbReference type="OrthoDB" id="4763847at2"/>
<protein>
    <recommendedName>
        <fullName evidence="3">ESX-1 secretion-associated protein</fullName>
    </recommendedName>
</protein>
<dbReference type="InterPro" id="IPR022536">
    <property type="entry name" value="EspC"/>
</dbReference>
<dbReference type="RefSeq" id="WP_046186884.1">
    <property type="nucleotide sequence ID" value="NZ_JACKSS010000156.1"/>
</dbReference>
<dbReference type="GO" id="GO:0009306">
    <property type="term" value="P:protein secretion"/>
    <property type="evidence" value="ECO:0007669"/>
    <property type="project" value="InterPro"/>
</dbReference>
<accession>A0A0F5N3Y5</accession>
<dbReference type="Proteomes" id="UP000193781">
    <property type="component" value="Unassembled WGS sequence"/>
</dbReference>
<organism evidence="1 2">
    <name type="scientific">Mycobacterium nebraskense</name>
    <dbReference type="NCBI Taxonomy" id="244292"/>
    <lineage>
        <taxon>Bacteria</taxon>
        <taxon>Bacillati</taxon>
        <taxon>Actinomycetota</taxon>
        <taxon>Actinomycetes</taxon>
        <taxon>Mycobacteriales</taxon>
        <taxon>Mycobacteriaceae</taxon>
        <taxon>Mycobacterium</taxon>
    </lineage>
</organism>
<dbReference type="AlphaFoldDB" id="A0A0F5N3Y5"/>
<evidence type="ECO:0008006" key="3">
    <source>
        <dbReference type="Google" id="ProtNLM"/>
    </source>
</evidence>
<dbReference type="STRING" id="244292.ABW17_10105"/>
<evidence type="ECO:0000313" key="2">
    <source>
        <dbReference type="Proteomes" id="UP000193781"/>
    </source>
</evidence>